<dbReference type="Pfam" id="PF06985">
    <property type="entry name" value="HET"/>
    <property type="match status" value="1"/>
</dbReference>
<dbReference type="PANTHER" id="PTHR33112">
    <property type="entry name" value="DOMAIN PROTEIN, PUTATIVE-RELATED"/>
    <property type="match status" value="1"/>
</dbReference>
<dbReference type="EMBL" id="MCFA01000259">
    <property type="protein sequence ID" value="ORX96344.1"/>
    <property type="molecule type" value="Genomic_DNA"/>
</dbReference>
<organism evidence="2 3">
    <name type="scientific">Clohesyomyces aquaticus</name>
    <dbReference type="NCBI Taxonomy" id="1231657"/>
    <lineage>
        <taxon>Eukaryota</taxon>
        <taxon>Fungi</taxon>
        <taxon>Dikarya</taxon>
        <taxon>Ascomycota</taxon>
        <taxon>Pezizomycotina</taxon>
        <taxon>Dothideomycetes</taxon>
        <taxon>Pleosporomycetidae</taxon>
        <taxon>Pleosporales</taxon>
        <taxon>Lindgomycetaceae</taxon>
        <taxon>Clohesyomyces</taxon>
    </lineage>
</organism>
<keyword evidence="3" id="KW-1185">Reference proteome</keyword>
<evidence type="ECO:0000259" key="1">
    <source>
        <dbReference type="Pfam" id="PF06985"/>
    </source>
</evidence>
<evidence type="ECO:0000313" key="2">
    <source>
        <dbReference type="EMBL" id="ORX96344.1"/>
    </source>
</evidence>
<proteinExistence type="predicted"/>
<reference evidence="2 3" key="1">
    <citation type="submission" date="2016-07" db="EMBL/GenBank/DDBJ databases">
        <title>Pervasive Adenine N6-methylation of Active Genes in Fungi.</title>
        <authorList>
            <consortium name="DOE Joint Genome Institute"/>
            <person name="Mondo S.J."/>
            <person name="Dannebaum R.O."/>
            <person name="Kuo R.C."/>
            <person name="Labutti K."/>
            <person name="Haridas S."/>
            <person name="Kuo A."/>
            <person name="Salamov A."/>
            <person name="Ahrendt S.R."/>
            <person name="Lipzen A."/>
            <person name="Sullivan W."/>
            <person name="Andreopoulos W.B."/>
            <person name="Clum A."/>
            <person name="Lindquist E."/>
            <person name="Daum C."/>
            <person name="Ramamoorthy G.K."/>
            <person name="Gryganskyi A."/>
            <person name="Culley D."/>
            <person name="Magnuson J.K."/>
            <person name="James T.Y."/>
            <person name="O'Malley M.A."/>
            <person name="Stajich J.E."/>
            <person name="Spatafora J.W."/>
            <person name="Visel A."/>
            <person name="Grigoriev I.V."/>
        </authorList>
    </citation>
    <scope>NUCLEOTIDE SEQUENCE [LARGE SCALE GENOMIC DNA]</scope>
    <source>
        <strain evidence="2 3">CBS 115471</strain>
    </source>
</reference>
<sequence>MLPAADEDLELSMRYNWVDNALYIRGGHGVDWTGGDVSWSMYTTADDPSSTRVHAQAVVMELGPPESFAESERCNQYKRALPYSELPKTINDAFQVTGSMGLEYIWIDSLCIIKDSDEDKQAEKSRMMQIYQNTQFMISSASASSMTQ</sequence>
<feature type="domain" description="Heterokaryon incompatibility" evidence="1">
    <location>
        <begin position="78"/>
        <end position="145"/>
    </location>
</feature>
<dbReference type="InterPro" id="IPR010730">
    <property type="entry name" value="HET"/>
</dbReference>
<evidence type="ECO:0000313" key="3">
    <source>
        <dbReference type="Proteomes" id="UP000193144"/>
    </source>
</evidence>
<comment type="caution">
    <text evidence="2">The sequence shown here is derived from an EMBL/GenBank/DDBJ whole genome shotgun (WGS) entry which is preliminary data.</text>
</comment>
<accession>A0A1Y1YFG8</accession>
<name>A0A1Y1YFG8_9PLEO</name>
<dbReference type="OrthoDB" id="2958217at2759"/>
<dbReference type="AlphaFoldDB" id="A0A1Y1YFG8"/>
<protein>
    <recommendedName>
        <fullName evidence="1">Heterokaryon incompatibility domain-containing protein</fullName>
    </recommendedName>
</protein>
<gene>
    <name evidence="2" type="ORF">BCR34DRAFT_607669</name>
</gene>
<dbReference type="Proteomes" id="UP000193144">
    <property type="component" value="Unassembled WGS sequence"/>
</dbReference>
<dbReference type="STRING" id="1231657.A0A1Y1YFG8"/>
<dbReference type="PANTHER" id="PTHR33112:SF16">
    <property type="entry name" value="HETEROKARYON INCOMPATIBILITY DOMAIN-CONTAINING PROTEIN"/>
    <property type="match status" value="1"/>
</dbReference>